<proteinExistence type="predicted"/>
<reference evidence="1" key="1">
    <citation type="journal article" date="2023" name="Mol. Phylogenet. Evol.">
        <title>Genome-scale phylogeny and comparative genomics of the fungal order Sordariales.</title>
        <authorList>
            <person name="Hensen N."/>
            <person name="Bonometti L."/>
            <person name="Westerberg I."/>
            <person name="Brannstrom I.O."/>
            <person name="Guillou S."/>
            <person name="Cros-Aarteil S."/>
            <person name="Calhoun S."/>
            <person name="Haridas S."/>
            <person name="Kuo A."/>
            <person name="Mondo S."/>
            <person name="Pangilinan J."/>
            <person name="Riley R."/>
            <person name="LaButti K."/>
            <person name="Andreopoulos B."/>
            <person name="Lipzen A."/>
            <person name="Chen C."/>
            <person name="Yan M."/>
            <person name="Daum C."/>
            <person name="Ng V."/>
            <person name="Clum A."/>
            <person name="Steindorff A."/>
            <person name="Ohm R.A."/>
            <person name="Martin F."/>
            <person name="Silar P."/>
            <person name="Natvig D.O."/>
            <person name="Lalanne C."/>
            <person name="Gautier V."/>
            <person name="Ament-Velasquez S.L."/>
            <person name="Kruys A."/>
            <person name="Hutchinson M.I."/>
            <person name="Powell A.J."/>
            <person name="Barry K."/>
            <person name="Miller A.N."/>
            <person name="Grigoriev I.V."/>
            <person name="Debuchy R."/>
            <person name="Gladieux P."/>
            <person name="Hiltunen Thoren M."/>
            <person name="Johannesson H."/>
        </authorList>
    </citation>
    <scope>NUCLEOTIDE SEQUENCE</scope>
    <source>
        <strain evidence="1">CBS 955.72</strain>
    </source>
</reference>
<accession>A0AAJ0HJX1</accession>
<comment type="caution">
    <text evidence="1">The sequence shown here is derived from an EMBL/GenBank/DDBJ whole genome shotgun (WGS) entry which is preliminary data.</text>
</comment>
<protein>
    <submittedName>
        <fullName evidence="1">Uncharacterized protein</fullName>
    </submittedName>
</protein>
<evidence type="ECO:0000313" key="2">
    <source>
        <dbReference type="Proteomes" id="UP001275084"/>
    </source>
</evidence>
<dbReference type="EMBL" id="JAUIQD010000004">
    <property type="protein sequence ID" value="KAK3354071.1"/>
    <property type="molecule type" value="Genomic_DNA"/>
</dbReference>
<organism evidence="1 2">
    <name type="scientific">Lasiosphaeria hispida</name>
    <dbReference type="NCBI Taxonomy" id="260671"/>
    <lineage>
        <taxon>Eukaryota</taxon>
        <taxon>Fungi</taxon>
        <taxon>Dikarya</taxon>
        <taxon>Ascomycota</taxon>
        <taxon>Pezizomycotina</taxon>
        <taxon>Sordariomycetes</taxon>
        <taxon>Sordariomycetidae</taxon>
        <taxon>Sordariales</taxon>
        <taxon>Lasiosphaeriaceae</taxon>
        <taxon>Lasiosphaeria</taxon>
    </lineage>
</organism>
<keyword evidence="2" id="KW-1185">Reference proteome</keyword>
<dbReference type="AlphaFoldDB" id="A0AAJ0HJX1"/>
<gene>
    <name evidence="1" type="ORF">B0T25DRAFT_608683</name>
</gene>
<reference evidence="1" key="2">
    <citation type="submission" date="2023-06" db="EMBL/GenBank/DDBJ databases">
        <authorList>
            <consortium name="Lawrence Berkeley National Laboratory"/>
            <person name="Haridas S."/>
            <person name="Hensen N."/>
            <person name="Bonometti L."/>
            <person name="Westerberg I."/>
            <person name="Brannstrom I.O."/>
            <person name="Guillou S."/>
            <person name="Cros-Aarteil S."/>
            <person name="Calhoun S."/>
            <person name="Kuo A."/>
            <person name="Mondo S."/>
            <person name="Pangilinan J."/>
            <person name="Riley R."/>
            <person name="Labutti K."/>
            <person name="Andreopoulos B."/>
            <person name="Lipzen A."/>
            <person name="Chen C."/>
            <person name="Yanf M."/>
            <person name="Daum C."/>
            <person name="Ng V."/>
            <person name="Clum A."/>
            <person name="Steindorff A."/>
            <person name="Ohm R."/>
            <person name="Martin F."/>
            <person name="Silar P."/>
            <person name="Natvig D."/>
            <person name="Lalanne C."/>
            <person name="Gautier V."/>
            <person name="Ament-Velasquez S.L."/>
            <person name="Kruys A."/>
            <person name="Hutchinson M.I."/>
            <person name="Powell A.J."/>
            <person name="Barry K."/>
            <person name="Miller A.N."/>
            <person name="Grigoriev I.V."/>
            <person name="Debuchy R."/>
            <person name="Gladieux P."/>
            <person name="Thoren M.H."/>
            <person name="Johannesson H."/>
        </authorList>
    </citation>
    <scope>NUCLEOTIDE SEQUENCE</scope>
    <source>
        <strain evidence="1">CBS 955.72</strain>
    </source>
</reference>
<evidence type="ECO:0000313" key="1">
    <source>
        <dbReference type="EMBL" id="KAK3354071.1"/>
    </source>
</evidence>
<dbReference type="Proteomes" id="UP001275084">
    <property type="component" value="Unassembled WGS sequence"/>
</dbReference>
<name>A0AAJ0HJX1_9PEZI</name>
<sequence>MDPGTGIATVDLLIKAVKLVHAISSKARARDEDVRKLSVQMSVQMERTRSIHKVLFEIPGFPSCNPTRAGSGSACFPLFEALSHQSRLNVVDILQQYHDLLSLRMAILSDPVNRFGNAQQPGSMPDPGLLSALRGDKDVKHLGINDDIDLALVSRDEDHIWEPLEIIGGVTFQDAGNSSRNLKCGSLDGQPVLVDFKHFDRPSEEYHQDKALAEPAPYILN</sequence>